<organism evidence="1 2">
    <name type="scientific">Elasticomyces elasticus</name>
    <dbReference type="NCBI Taxonomy" id="574655"/>
    <lineage>
        <taxon>Eukaryota</taxon>
        <taxon>Fungi</taxon>
        <taxon>Dikarya</taxon>
        <taxon>Ascomycota</taxon>
        <taxon>Pezizomycotina</taxon>
        <taxon>Dothideomycetes</taxon>
        <taxon>Dothideomycetidae</taxon>
        <taxon>Mycosphaerellales</taxon>
        <taxon>Teratosphaeriaceae</taxon>
        <taxon>Elasticomyces</taxon>
    </lineage>
</organism>
<dbReference type="Proteomes" id="UP001310594">
    <property type="component" value="Unassembled WGS sequence"/>
</dbReference>
<reference evidence="1" key="1">
    <citation type="submission" date="2023-08" db="EMBL/GenBank/DDBJ databases">
        <title>Black Yeasts Isolated from many extreme environments.</title>
        <authorList>
            <person name="Coleine C."/>
            <person name="Stajich J.E."/>
            <person name="Selbmann L."/>
        </authorList>
    </citation>
    <scope>NUCLEOTIDE SEQUENCE</scope>
    <source>
        <strain evidence="1">CCFEE 5810</strain>
    </source>
</reference>
<accession>A0AAN8A1A0</accession>
<proteinExistence type="predicted"/>
<dbReference type="PANTHER" id="PTHR42085:SF2">
    <property type="entry name" value="F-BOX DOMAIN-CONTAINING PROTEIN"/>
    <property type="match status" value="1"/>
</dbReference>
<dbReference type="PANTHER" id="PTHR42085">
    <property type="entry name" value="F-BOX DOMAIN-CONTAINING PROTEIN"/>
    <property type="match status" value="1"/>
</dbReference>
<protein>
    <recommendedName>
        <fullName evidence="3">F-box domain-containing protein</fullName>
    </recommendedName>
</protein>
<name>A0AAN8A1A0_9PEZI</name>
<dbReference type="InterPro" id="IPR038883">
    <property type="entry name" value="AN11006-like"/>
</dbReference>
<comment type="caution">
    <text evidence="1">The sequence shown here is derived from an EMBL/GenBank/DDBJ whole genome shotgun (WGS) entry which is preliminary data.</text>
</comment>
<dbReference type="EMBL" id="JAVRQU010000008">
    <property type="protein sequence ID" value="KAK5699692.1"/>
    <property type="molecule type" value="Genomic_DNA"/>
</dbReference>
<dbReference type="AlphaFoldDB" id="A0AAN8A1A0"/>
<gene>
    <name evidence="1" type="ORF">LTR97_005821</name>
</gene>
<evidence type="ECO:0000313" key="1">
    <source>
        <dbReference type="EMBL" id="KAK5699692.1"/>
    </source>
</evidence>
<sequence>MALAGAPALSYPPLTYPERLRTFEGHWDDNEATARQLAAIGHISDRPGIESLEEGSRCGYCSQFVQRDWSVRALEGALGSAHDYRGRFEGFRFHHAGCIHLQVRIPLEAQAVFPGLYGGHSVSETRDRWERMSSHARPKLEQDPTVSREQTASLFTLPTELRLQIYELILPVLDDTIEVMTLNSDSSRIATRAGVEKSGPRDLTKTNILRTCHYIHNEALDLLYRHRTYRFASCKVLYLFLRHIGSPGRSLSTSIDVIIGGREDAITLSLLAVCVKLKSITLSFSRATISQPRPPPWVTDGMAALLELRGLDTVHFAKGVQFFHVGHGPYVPQDGDISASVVRKELMRPRGEEGGVRWVGAYLDL</sequence>
<evidence type="ECO:0000313" key="2">
    <source>
        <dbReference type="Proteomes" id="UP001310594"/>
    </source>
</evidence>
<evidence type="ECO:0008006" key="3">
    <source>
        <dbReference type="Google" id="ProtNLM"/>
    </source>
</evidence>